<accession>A0A951UJD1</accession>
<protein>
    <submittedName>
        <fullName evidence="1">DUF2839 domain-containing protein</fullName>
    </submittedName>
</protein>
<dbReference type="EMBL" id="JAHHHN010000041">
    <property type="protein sequence ID" value="MBW4565592.1"/>
    <property type="molecule type" value="Genomic_DNA"/>
</dbReference>
<comment type="caution">
    <text evidence="1">The sequence shown here is derived from an EMBL/GenBank/DDBJ whole genome shotgun (WGS) entry which is preliminary data.</text>
</comment>
<dbReference type="Proteomes" id="UP000715781">
    <property type="component" value="Unassembled WGS sequence"/>
</dbReference>
<gene>
    <name evidence="1" type="ORF">KME32_31825</name>
</gene>
<reference evidence="1" key="2">
    <citation type="journal article" date="2022" name="Microbiol. Resour. Announc.">
        <title>Metagenome Sequencing to Explore Phylogenomics of Terrestrial Cyanobacteria.</title>
        <authorList>
            <person name="Ward R.D."/>
            <person name="Stajich J.E."/>
            <person name="Johansen J.R."/>
            <person name="Huntemann M."/>
            <person name="Clum A."/>
            <person name="Foster B."/>
            <person name="Foster B."/>
            <person name="Roux S."/>
            <person name="Palaniappan K."/>
            <person name="Varghese N."/>
            <person name="Mukherjee S."/>
            <person name="Reddy T.B.K."/>
            <person name="Daum C."/>
            <person name="Copeland A."/>
            <person name="Chen I.A."/>
            <person name="Ivanova N.N."/>
            <person name="Kyrpides N.C."/>
            <person name="Shapiro N."/>
            <person name="Eloe-Fadrosh E.A."/>
            <person name="Pietrasiak N."/>
        </authorList>
    </citation>
    <scope>NUCLEOTIDE SEQUENCE</scope>
    <source>
        <strain evidence="1">JT2-VF2</strain>
    </source>
</reference>
<evidence type="ECO:0000313" key="2">
    <source>
        <dbReference type="Proteomes" id="UP000715781"/>
    </source>
</evidence>
<evidence type="ECO:0000313" key="1">
    <source>
        <dbReference type="EMBL" id="MBW4565592.1"/>
    </source>
</evidence>
<sequence length="159" mass="17791">MGEAKRRKQLLGDVYGSRVNLEKCPIPSEISLGYVSDEALATTKAQLHRMPDDFKSTFFIALTKAKTIVEPGIVFSEALKFSGGVGVEVTFRSDIETFIKSRCNTPVLGLRLIQKLKNIDYNTHRVIAMLAGSDTPMLPINVYSVHQIETLLKYLNEDR</sequence>
<organism evidence="1 2">
    <name type="scientific">Mojavia pulchra JT2-VF2</name>
    <dbReference type="NCBI Taxonomy" id="287848"/>
    <lineage>
        <taxon>Bacteria</taxon>
        <taxon>Bacillati</taxon>
        <taxon>Cyanobacteriota</taxon>
        <taxon>Cyanophyceae</taxon>
        <taxon>Nostocales</taxon>
        <taxon>Nostocaceae</taxon>
    </lineage>
</organism>
<reference evidence="1" key="1">
    <citation type="submission" date="2021-05" db="EMBL/GenBank/DDBJ databases">
        <authorList>
            <person name="Pietrasiak N."/>
            <person name="Ward R."/>
            <person name="Stajich J.E."/>
            <person name="Kurbessoian T."/>
        </authorList>
    </citation>
    <scope>NUCLEOTIDE SEQUENCE</scope>
    <source>
        <strain evidence="1">JT2-VF2</strain>
    </source>
</reference>
<proteinExistence type="predicted"/>
<name>A0A951UJD1_9NOST</name>
<dbReference type="AlphaFoldDB" id="A0A951UJD1"/>